<evidence type="ECO:0000313" key="3">
    <source>
        <dbReference type="EMBL" id="SDB87055.1"/>
    </source>
</evidence>
<accession>A0A1G6GZE9</accession>
<keyword evidence="4" id="KW-1185">Reference proteome</keyword>
<dbReference type="GO" id="GO:0032196">
    <property type="term" value="P:transposition"/>
    <property type="evidence" value="ECO:0007669"/>
    <property type="project" value="TreeGrafter"/>
</dbReference>
<dbReference type="PANTHER" id="PTHR10948">
    <property type="entry name" value="TRANSPOSASE"/>
    <property type="match status" value="1"/>
</dbReference>
<dbReference type="Pfam" id="PF13936">
    <property type="entry name" value="HTH_38"/>
    <property type="match status" value="1"/>
</dbReference>
<dbReference type="Proteomes" id="UP000199086">
    <property type="component" value="Unassembled WGS sequence"/>
</dbReference>
<dbReference type="InterPro" id="IPR051917">
    <property type="entry name" value="Transposase-Integrase"/>
</dbReference>
<sequence>MAQQGRALTFEDRAQIAVGIKQGLGDRQIGELIGRDRSVVWRERARNSWKTRGYKPVAADEKARRRRARTQVHAVDADPAWPAGSGPTRKRSRTPRQIAGRLRLEADDASVEAMKHSPEAGGRTVSHEAIYRWIYALPKGELAREGILLRSKRTAMKRRRPTGERTGGRIVGMVSIDDRPADATDRRVSQRMGG</sequence>
<organism evidence="3 4">
    <name type="scientific">Raineyella antarctica</name>
    <dbReference type="NCBI Taxonomy" id="1577474"/>
    <lineage>
        <taxon>Bacteria</taxon>
        <taxon>Bacillati</taxon>
        <taxon>Actinomycetota</taxon>
        <taxon>Actinomycetes</taxon>
        <taxon>Propionibacteriales</taxon>
        <taxon>Propionibacteriaceae</taxon>
        <taxon>Raineyella</taxon>
    </lineage>
</organism>
<protein>
    <submittedName>
        <fullName evidence="3">Helix-turn-helix domain-containing protein</fullName>
    </submittedName>
</protein>
<dbReference type="STRING" id="1577474.GA0111570_105288"/>
<dbReference type="PANTHER" id="PTHR10948:SF23">
    <property type="entry name" value="TRANSPOSASE INSI FOR INSERTION SEQUENCE ELEMENT IS30A-RELATED"/>
    <property type="match status" value="1"/>
</dbReference>
<dbReference type="InterPro" id="IPR025246">
    <property type="entry name" value="IS30-like_HTH"/>
</dbReference>
<reference evidence="3 4" key="1">
    <citation type="submission" date="2016-06" db="EMBL/GenBank/DDBJ databases">
        <authorList>
            <person name="Olsen C.W."/>
            <person name="Carey S."/>
            <person name="Hinshaw L."/>
            <person name="Karasin A.I."/>
        </authorList>
    </citation>
    <scope>NUCLEOTIDE SEQUENCE [LARGE SCALE GENOMIC DNA]</scope>
    <source>
        <strain evidence="3 4">LZ-22</strain>
    </source>
</reference>
<evidence type="ECO:0000313" key="4">
    <source>
        <dbReference type="Proteomes" id="UP000199086"/>
    </source>
</evidence>
<name>A0A1G6GZE9_9ACTN</name>
<evidence type="ECO:0000256" key="1">
    <source>
        <dbReference type="SAM" id="MobiDB-lite"/>
    </source>
</evidence>
<dbReference type="AlphaFoldDB" id="A0A1G6GZE9"/>
<dbReference type="GO" id="GO:0005829">
    <property type="term" value="C:cytosol"/>
    <property type="evidence" value="ECO:0007669"/>
    <property type="project" value="TreeGrafter"/>
</dbReference>
<dbReference type="EMBL" id="FMYF01000005">
    <property type="protein sequence ID" value="SDB87055.1"/>
    <property type="molecule type" value="Genomic_DNA"/>
</dbReference>
<feature type="region of interest" description="Disordered" evidence="1">
    <location>
        <begin position="70"/>
        <end position="98"/>
    </location>
</feature>
<dbReference type="GO" id="GO:0004803">
    <property type="term" value="F:transposase activity"/>
    <property type="evidence" value="ECO:0007669"/>
    <property type="project" value="TreeGrafter"/>
</dbReference>
<evidence type="ECO:0000259" key="2">
    <source>
        <dbReference type="Pfam" id="PF13936"/>
    </source>
</evidence>
<proteinExistence type="predicted"/>
<feature type="domain" description="Transposase IS30-like HTH" evidence="2">
    <location>
        <begin position="5"/>
        <end position="47"/>
    </location>
</feature>
<gene>
    <name evidence="3" type="ORF">GA0111570_105288</name>
</gene>